<dbReference type="InterPro" id="IPR036084">
    <property type="entry name" value="Ser_inhib-like_sf"/>
</dbReference>
<evidence type="ECO:0000313" key="4">
    <source>
        <dbReference type="Proteomes" id="UP000218231"/>
    </source>
</evidence>
<dbReference type="Proteomes" id="UP000218231">
    <property type="component" value="Unassembled WGS sequence"/>
</dbReference>
<dbReference type="Gene3D" id="2.10.25.10">
    <property type="entry name" value="Laminin"/>
    <property type="match status" value="1"/>
</dbReference>
<comment type="caution">
    <text evidence="3">The sequence shown here is derived from an EMBL/GenBank/DDBJ whole genome shotgun (WGS) entry which is preliminary data.</text>
</comment>
<dbReference type="Pfam" id="PF01826">
    <property type="entry name" value="TIL"/>
    <property type="match status" value="1"/>
</dbReference>
<evidence type="ECO:0000259" key="2">
    <source>
        <dbReference type="Pfam" id="PF01826"/>
    </source>
</evidence>
<dbReference type="SUPFAM" id="SSF57567">
    <property type="entry name" value="Serine protease inhibitors"/>
    <property type="match status" value="1"/>
</dbReference>
<dbReference type="EMBL" id="LIAE01006711">
    <property type="protein sequence ID" value="PAV85970.1"/>
    <property type="molecule type" value="Genomic_DNA"/>
</dbReference>
<protein>
    <recommendedName>
        <fullName evidence="2">TIL domain-containing protein</fullName>
    </recommendedName>
</protein>
<dbReference type="AlphaFoldDB" id="A0A2A2LIL3"/>
<organism evidence="3 4">
    <name type="scientific">Diploscapter pachys</name>
    <dbReference type="NCBI Taxonomy" id="2018661"/>
    <lineage>
        <taxon>Eukaryota</taxon>
        <taxon>Metazoa</taxon>
        <taxon>Ecdysozoa</taxon>
        <taxon>Nematoda</taxon>
        <taxon>Chromadorea</taxon>
        <taxon>Rhabditida</taxon>
        <taxon>Rhabditina</taxon>
        <taxon>Rhabditomorpha</taxon>
        <taxon>Rhabditoidea</taxon>
        <taxon>Rhabditidae</taxon>
        <taxon>Diploscapter</taxon>
    </lineage>
</organism>
<name>A0A2A2LIL3_9BILA</name>
<keyword evidence="4" id="KW-1185">Reference proteome</keyword>
<sequence length="246" mass="26887">MYCDQITKDCKPMASTSIKPVPIIIVTFTGNDTDCPNGDCNTSTVSTRSPVQNEFVYSGTVCNDRDKVCMTGYFCSNGQCLPELNIPNPDAFNPCDQLRCPQGTQCDTNTGMCEQFRPIQPPVGPVCPDNSHYVACGSPCPRSCTNDGCNLPCIPTCQCNTGFTQASKTDTRCIPDYQCSLMSGINFCLNQTCPANHHCIEGYCNANVCPDIVKPSIRNGCSYVLSRNVNNCLMFDLDCEPNVQRK</sequence>
<evidence type="ECO:0000256" key="1">
    <source>
        <dbReference type="ARBA" id="ARBA00022900"/>
    </source>
</evidence>
<reference evidence="3 4" key="1">
    <citation type="journal article" date="2017" name="Curr. Biol.">
        <title>Genome architecture and evolution of a unichromosomal asexual nematode.</title>
        <authorList>
            <person name="Fradin H."/>
            <person name="Zegar C."/>
            <person name="Gutwein M."/>
            <person name="Lucas J."/>
            <person name="Kovtun M."/>
            <person name="Corcoran D."/>
            <person name="Baugh L.R."/>
            <person name="Kiontke K."/>
            <person name="Gunsalus K."/>
            <person name="Fitch D.H."/>
            <person name="Piano F."/>
        </authorList>
    </citation>
    <scope>NUCLEOTIDE SEQUENCE [LARGE SCALE GENOMIC DNA]</scope>
    <source>
        <strain evidence="3">PF1309</strain>
    </source>
</reference>
<evidence type="ECO:0000313" key="3">
    <source>
        <dbReference type="EMBL" id="PAV85970.1"/>
    </source>
</evidence>
<keyword evidence="1" id="KW-0722">Serine protease inhibitor</keyword>
<keyword evidence="1" id="KW-0646">Protease inhibitor</keyword>
<dbReference type="InterPro" id="IPR002919">
    <property type="entry name" value="TIL_dom"/>
</dbReference>
<feature type="domain" description="TIL" evidence="2">
    <location>
        <begin position="127"/>
        <end position="179"/>
    </location>
</feature>
<dbReference type="OrthoDB" id="6236007at2759"/>
<dbReference type="CDD" id="cd19941">
    <property type="entry name" value="TIL"/>
    <property type="match status" value="1"/>
</dbReference>
<proteinExistence type="predicted"/>
<dbReference type="GO" id="GO:0004867">
    <property type="term" value="F:serine-type endopeptidase inhibitor activity"/>
    <property type="evidence" value="ECO:0007669"/>
    <property type="project" value="UniProtKB-KW"/>
</dbReference>
<gene>
    <name evidence="3" type="ORF">WR25_26542</name>
</gene>
<accession>A0A2A2LIL3</accession>